<keyword evidence="3" id="KW-1185">Reference proteome</keyword>
<accession>A0A430PZT2</accession>
<reference evidence="2 3" key="1">
    <citation type="journal article" date="2019" name="PLoS Pathog.">
        <title>Genome sequence of the bovine parasite Schistosoma bovis Tanzania.</title>
        <authorList>
            <person name="Oey H."/>
            <person name="Zakrzewski M."/>
            <person name="Gobert G."/>
            <person name="Gravermann K."/>
            <person name="Stoye J."/>
            <person name="Jones M."/>
            <person name="Mcmanus D."/>
            <person name="Krause L."/>
        </authorList>
    </citation>
    <scope>NUCLEOTIDE SEQUENCE [LARGE SCALE GENOMIC DNA]</scope>
    <source>
        <strain evidence="2 3">TAN1997</strain>
    </source>
</reference>
<comment type="caution">
    <text evidence="2">The sequence shown here is derived from an EMBL/GenBank/DDBJ whole genome shotgun (WGS) entry which is preliminary data.</text>
</comment>
<keyword evidence="1" id="KW-0472">Membrane</keyword>
<evidence type="ECO:0000313" key="3">
    <source>
        <dbReference type="Proteomes" id="UP000290809"/>
    </source>
</evidence>
<gene>
    <name evidence="2" type="ORF">DC041_0007306</name>
</gene>
<organism evidence="2 3">
    <name type="scientific">Schistosoma bovis</name>
    <name type="common">Blood fluke</name>
    <dbReference type="NCBI Taxonomy" id="6184"/>
    <lineage>
        <taxon>Eukaryota</taxon>
        <taxon>Metazoa</taxon>
        <taxon>Spiralia</taxon>
        <taxon>Lophotrochozoa</taxon>
        <taxon>Platyhelminthes</taxon>
        <taxon>Trematoda</taxon>
        <taxon>Digenea</taxon>
        <taxon>Strigeidida</taxon>
        <taxon>Schistosomatoidea</taxon>
        <taxon>Schistosomatidae</taxon>
        <taxon>Schistosoma</taxon>
    </lineage>
</organism>
<evidence type="ECO:0000256" key="1">
    <source>
        <dbReference type="SAM" id="Phobius"/>
    </source>
</evidence>
<keyword evidence="1" id="KW-1133">Transmembrane helix</keyword>
<keyword evidence="1" id="KW-0812">Transmembrane</keyword>
<proteinExistence type="predicted"/>
<dbReference type="Proteomes" id="UP000290809">
    <property type="component" value="Unassembled WGS sequence"/>
</dbReference>
<name>A0A430PZT2_SCHBO</name>
<dbReference type="AlphaFoldDB" id="A0A430PZT2"/>
<evidence type="ECO:0000313" key="2">
    <source>
        <dbReference type="EMBL" id="RTG80960.1"/>
    </source>
</evidence>
<protein>
    <submittedName>
        <fullName evidence="2">Uncharacterized protein</fullName>
    </submittedName>
</protein>
<feature type="transmembrane region" description="Helical" evidence="1">
    <location>
        <begin position="12"/>
        <end position="35"/>
    </location>
</feature>
<dbReference type="EMBL" id="QMKO01003714">
    <property type="protein sequence ID" value="RTG80960.1"/>
    <property type="molecule type" value="Genomic_DNA"/>
</dbReference>
<sequence length="36" mass="4339">MLSHFIILDLKRCISMNICCIIYIHILMGYIEIIWI</sequence>